<organism evidence="1 2">
    <name type="scientific">Actinoplanes utahensis</name>
    <dbReference type="NCBI Taxonomy" id="1869"/>
    <lineage>
        <taxon>Bacteria</taxon>
        <taxon>Bacillati</taxon>
        <taxon>Actinomycetota</taxon>
        <taxon>Actinomycetes</taxon>
        <taxon>Micromonosporales</taxon>
        <taxon>Micromonosporaceae</taxon>
        <taxon>Actinoplanes</taxon>
    </lineage>
</organism>
<name>A0A0A6UGI3_ACTUT</name>
<dbReference type="AlphaFoldDB" id="A0A0A6UGI3"/>
<evidence type="ECO:0000313" key="1">
    <source>
        <dbReference type="EMBL" id="KHD74571.1"/>
    </source>
</evidence>
<gene>
    <name evidence="1" type="ORF">MB27_28100</name>
</gene>
<protein>
    <submittedName>
        <fullName evidence="1">Uncharacterized protein</fullName>
    </submittedName>
</protein>
<dbReference type="Proteomes" id="UP000054537">
    <property type="component" value="Unassembled WGS sequence"/>
</dbReference>
<keyword evidence="2" id="KW-1185">Reference proteome</keyword>
<evidence type="ECO:0000313" key="2">
    <source>
        <dbReference type="Proteomes" id="UP000054537"/>
    </source>
</evidence>
<sequence length="103" mass="11268">MLEAALVVGLVEEAENCSRGDVDVSGVGFFFECIGDQGADALCVFLWHPLLLWEEAPVESFGDRREFQDLGVERCFALVRQGVSSDGSYRSDLPVNVKECAHG</sequence>
<reference evidence="1 2" key="1">
    <citation type="submission" date="2014-10" db="EMBL/GenBank/DDBJ databases">
        <title>Draft genome sequence of Actinoplanes utahensis NRRL 12052.</title>
        <authorList>
            <person name="Velasco-Bucheli B."/>
            <person name="del Cerro C."/>
            <person name="Hormigo D."/>
            <person name="Garcia J.L."/>
            <person name="Acebal C."/>
            <person name="Arroyo M."/>
            <person name="de la Mata I."/>
        </authorList>
    </citation>
    <scope>NUCLEOTIDE SEQUENCE [LARGE SCALE GENOMIC DNA]</scope>
    <source>
        <strain evidence="1 2">NRRL 12052</strain>
    </source>
</reference>
<comment type="caution">
    <text evidence="1">The sequence shown here is derived from an EMBL/GenBank/DDBJ whole genome shotgun (WGS) entry which is preliminary data.</text>
</comment>
<accession>A0A0A6UGI3</accession>
<dbReference type="EMBL" id="JRTT01000041">
    <property type="protein sequence ID" value="KHD74571.1"/>
    <property type="molecule type" value="Genomic_DNA"/>
</dbReference>
<proteinExistence type="predicted"/>